<dbReference type="Gene3D" id="3.30.1360.20">
    <property type="entry name" value="Transcriptional coactivator/pterin dehydratase"/>
    <property type="match status" value="1"/>
</dbReference>
<dbReference type="InterPro" id="IPR036428">
    <property type="entry name" value="PCD_sf"/>
</dbReference>
<evidence type="ECO:0000313" key="7">
    <source>
        <dbReference type="EMBL" id="EWT07360.1"/>
    </source>
</evidence>
<dbReference type="EMBL" id="AWQS01000014">
    <property type="protein sequence ID" value="EWT07360.1"/>
    <property type="molecule type" value="Genomic_DNA"/>
</dbReference>
<proteinExistence type="inferred from homology"/>
<dbReference type="PANTHER" id="PTHR12599">
    <property type="entry name" value="PTERIN-4-ALPHA-CARBINOLAMINE DEHYDRATASE"/>
    <property type="match status" value="1"/>
</dbReference>
<feature type="region of interest" description="Disordered" evidence="6">
    <location>
        <begin position="96"/>
        <end position="118"/>
    </location>
</feature>
<evidence type="ECO:0000313" key="8">
    <source>
        <dbReference type="Proteomes" id="UP000019494"/>
    </source>
</evidence>
<protein>
    <recommendedName>
        <fullName evidence="4">Putative pterin-4-alpha-carbinolamine dehydratase</fullName>
        <ecNumber evidence="3">4.2.1.96</ecNumber>
    </recommendedName>
</protein>
<evidence type="ECO:0000256" key="3">
    <source>
        <dbReference type="ARBA" id="ARBA00013252"/>
    </source>
</evidence>
<dbReference type="AlphaFoldDB" id="W9GML8"/>
<dbReference type="GO" id="GO:0008124">
    <property type="term" value="F:4-alpha-hydroxytetrahydrobiopterin dehydratase activity"/>
    <property type="evidence" value="ECO:0007669"/>
    <property type="project" value="UniProtKB-EC"/>
</dbReference>
<dbReference type="OrthoDB" id="15077at2"/>
<evidence type="ECO:0000256" key="4">
    <source>
        <dbReference type="ARBA" id="ARBA00021735"/>
    </source>
</evidence>
<comment type="caution">
    <text evidence="7">The sequence shown here is derived from an EMBL/GenBank/DDBJ whole genome shotgun (WGS) entry which is preliminary data.</text>
</comment>
<dbReference type="EC" id="4.2.1.96" evidence="3"/>
<name>W9GML8_9MICO</name>
<organism evidence="7 8">
    <name type="scientific">Intrasporangium chromatireducens Q5-1</name>
    <dbReference type="NCBI Taxonomy" id="584657"/>
    <lineage>
        <taxon>Bacteria</taxon>
        <taxon>Bacillati</taxon>
        <taxon>Actinomycetota</taxon>
        <taxon>Actinomycetes</taxon>
        <taxon>Micrococcales</taxon>
        <taxon>Intrasporangiaceae</taxon>
        <taxon>Intrasporangium</taxon>
    </lineage>
</organism>
<dbReference type="SUPFAM" id="SSF55248">
    <property type="entry name" value="PCD-like"/>
    <property type="match status" value="1"/>
</dbReference>
<keyword evidence="5" id="KW-0456">Lyase</keyword>
<comment type="catalytic activity">
    <reaction evidence="1">
        <text>(4aS,6R)-4a-hydroxy-L-erythro-5,6,7,8-tetrahydrobiopterin = (6R)-L-erythro-6,7-dihydrobiopterin + H2O</text>
        <dbReference type="Rhea" id="RHEA:11920"/>
        <dbReference type="ChEBI" id="CHEBI:15377"/>
        <dbReference type="ChEBI" id="CHEBI:15642"/>
        <dbReference type="ChEBI" id="CHEBI:43120"/>
        <dbReference type="EC" id="4.2.1.96"/>
    </reaction>
</comment>
<accession>W9GML8</accession>
<reference evidence="8" key="1">
    <citation type="submission" date="2013-08" db="EMBL/GenBank/DDBJ databases">
        <title>Intrasporangium oryzae NRRL B-24470.</title>
        <authorList>
            <person name="Liu H."/>
            <person name="Wang G."/>
        </authorList>
    </citation>
    <scope>NUCLEOTIDE SEQUENCE [LARGE SCALE GENOMIC DNA]</scope>
    <source>
        <strain evidence="8">Q5-1</strain>
    </source>
</reference>
<dbReference type="RefSeq" id="WP_051518137.1">
    <property type="nucleotide sequence ID" value="NZ_AWQS01000014.1"/>
</dbReference>
<gene>
    <name evidence="7" type="ORF">N864_08375</name>
</gene>
<evidence type="ECO:0000256" key="6">
    <source>
        <dbReference type="SAM" id="MobiDB-lite"/>
    </source>
</evidence>
<dbReference type="GO" id="GO:0006729">
    <property type="term" value="P:tetrahydrobiopterin biosynthetic process"/>
    <property type="evidence" value="ECO:0007669"/>
    <property type="project" value="InterPro"/>
</dbReference>
<sequence>MSDPNAPISPDELAHAEGLEGWRQVGDSLMTVLETSGFSRGAALLPEIAQVADELNHHPDVDVRYGEVVIRTTSHDVGHLTSRDVELARRISTIANRTGTPMQAPNVDPERGPDLPNG</sequence>
<dbReference type="Proteomes" id="UP000019494">
    <property type="component" value="Unassembled WGS sequence"/>
</dbReference>
<evidence type="ECO:0000256" key="5">
    <source>
        <dbReference type="ARBA" id="ARBA00023239"/>
    </source>
</evidence>
<dbReference type="NCBIfam" id="NF002017">
    <property type="entry name" value="PRK00823.1-2"/>
    <property type="match status" value="1"/>
</dbReference>
<dbReference type="CDD" id="cd00488">
    <property type="entry name" value="PCD_DCoH"/>
    <property type="match status" value="1"/>
</dbReference>
<feature type="compositionally biased region" description="Basic and acidic residues" evidence="6">
    <location>
        <begin position="108"/>
        <end position="118"/>
    </location>
</feature>
<evidence type="ECO:0000256" key="2">
    <source>
        <dbReference type="ARBA" id="ARBA00006472"/>
    </source>
</evidence>
<dbReference type="Pfam" id="PF01329">
    <property type="entry name" value="Pterin_4a"/>
    <property type="match status" value="1"/>
</dbReference>
<dbReference type="PANTHER" id="PTHR12599:SF0">
    <property type="entry name" value="PTERIN-4-ALPHA-CARBINOLAMINE DEHYDRATASE"/>
    <property type="match status" value="1"/>
</dbReference>
<keyword evidence="8" id="KW-1185">Reference proteome</keyword>
<evidence type="ECO:0000256" key="1">
    <source>
        <dbReference type="ARBA" id="ARBA00001554"/>
    </source>
</evidence>
<comment type="similarity">
    <text evidence="2">Belongs to the pterin-4-alpha-carbinolamine dehydratase family.</text>
</comment>
<dbReference type="InterPro" id="IPR001533">
    <property type="entry name" value="Pterin_deHydtase"/>
</dbReference>